<evidence type="ECO:0000313" key="2">
    <source>
        <dbReference type="EMBL" id="KQH85458.1"/>
    </source>
</evidence>
<feature type="chain" id="PRO_5006194478" description="Peptidoglycan-binding protein CsiV" evidence="1">
    <location>
        <begin position="19"/>
        <end position="258"/>
    </location>
</feature>
<dbReference type="InterPro" id="IPR021241">
    <property type="entry name" value="CsiV"/>
</dbReference>
<dbReference type="Pfam" id="PF10972">
    <property type="entry name" value="CsiV"/>
    <property type="match status" value="1"/>
</dbReference>
<evidence type="ECO:0000313" key="3">
    <source>
        <dbReference type="Proteomes" id="UP000051221"/>
    </source>
</evidence>
<dbReference type="InParanoid" id="A0A0Q2MCJ2"/>
<keyword evidence="3" id="KW-1185">Reference proteome</keyword>
<dbReference type="Proteomes" id="UP000051221">
    <property type="component" value="Unassembled WGS sequence"/>
</dbReference>
<dbReference type="GeneID" id="50535068"/>
<feature type="signal peptide" evidence="1">
    <location>
        <begin position="1"/>
        <end position="18"/>
    </location>
</feature>
<dbReference type="RefSeq" id="WP_004726459.1">
    <property type="nucleotide sequence ID" value="NZ_CABLCD010000013.1"/>
</dbReference>
<accession>A0A0Q2MCJ2</accession>
<dbReference type="EMBL" id="LKHS01000010">
    <property type="protein sequence ID" value="KQH85458.1"/>
    <property type="molecule type" value="Genomic_DNA"/>
</dbReference>
<protein>
    <recommendedName>
        <fullName evidence="4">Peptidoglycan-binding protein CsiV</fullName>
    </recommendedName>
</protein>
<evidence type="ECO:0000256" key="1">
    <source>
        <dbReference type="SAM" id="SignalP"/>
    </source>
</evidence>
<reference evidence="2 3" key="1">
    <citation type="submission" date="2015-08" db="EMBL/GenBank/DDBJ databases">
        <title>Antibacterial properties of a collection of Vibrionaceae strains.</title>
        <authorList>
            <person name="Giubergia S."/>
        </authorList>
    </citation>
    <scope>NUCLEOTIDE SEQUENCE [LARGE SCALE GENOMIC DNA]</scope>
    <source>
        <strain evidence="2 3">S0821</strain>
    </source>
</reference>
<dbReference type="AlphaFoldDB" id="A0A0Q2MCJ2"/>
<dbReference type="OrthoDB" id="5566524at2"/>
<organism evidence="2 3">
    <name type="scientific">Vibrio furnissii</name>
    <dbReference type="NCBI Taxonomy" id="29494"/>
    <lineage>
        <taxon>Bacteria</taxon>
        <taxon>Pseudomonadati</taxon>
        <taxon>Pseudomonadota</taxon>
        <taxon>Gammaproteobacteria</taxon>
        <taxon>Vibrionales</taxon>
        <taxon>Vibrionaceae</taxon>
        <taxon>Vibrio</taxon>
    </lineage>
</organism>
<comment type="caution">
    <text evidence="2">The sequence shown here is derived from an EMBL/GenBank/DDBJ whole genome shotgun (WGS) entry which is preliminary data.</text>
</comment>
<evidence type="ECO:0008006" key="4">
    <source>
        <dbReference type="Google" id="ProtNLM"/>
    </source>
</evidence>
<dbReference type="OMA" id="HPLMGMI"/>
<gene>
    <name evidence="2" type="ORF">AMR76_13210</name>
</gene>
<sequence>MKKLIPLLLLLVSMPSLAQRQFDIEVILFKRAVDAEKVSESWPNSLPEINVSRAGSFGDTSYRQSKGVQMLAYSQYQLNDEVQKLKNHAGFQVLLHTAWRQGDQGRASAPIFHIQAGKDYSQQFNPDGSEVGKQATTDTPVSGVVEESIAKPLYELDGTLQIYVQHYLYAEAMLDLKEPSVRDVVMQDAQLNLNVAPDDQNATVQAGNLESVSPTVDVESFLKSYRMDQKRRMRSGETHYLDHPLMGMIIQVRRVNPN</sequence>
<proteinExistence type="predicted"/>
<keyword evidence="1" id="KW-0732">Signal</keyword>
<name>A0A0Q2MCJ2_VIBFU</name>